<dbReference type="GO" id="GO:0000976">
    <property type="term" value="F:transcription cis-regulatory region binding"/>
    <property type="evidence" value="ECO:0007669"/>
    <property type="project" value="TreeGrafter"/>
</dbReference>
<evidence type="ECO:0000313" key="7">
    <source>
        <dbReference type="EMBL" id="QLL07385.1"/>
    </source>
</evidence>
<evidence type="ECO:0000313" key="8">
    <source>
        <dbReference type="Proteomes" id="UP000510682"/>
    </source>
</evidence>
<accession>A0A7D6E887</accession>
<evidence type="ECO:0000256" key="1">
    <source>
        <dbReference type="ARBA" id="ARBA00023015"/>
    </source>
</evidence>
<dbReference type="PROSITE" id="PS50977">
    <property type="entry name" value="HTH_TETR_2"/>
    <property type="match status" value="1"/>
</dbReference>
<dbReference type="Pfam" id="PF00440">
    <property type="entry name" value="TetR_N"/>
    <property type="match status" value="1"/>
</dbReference>
<organism evidence="7 8">
    <name type="scientific">Mycobacterium vicinigordonae</name>
    <dbReference type="NCBI Taxonomy" id="1719132"/>
    <lineage>
        <taxon>Bacteria</taxon>
        <taxon>Bacillati</taxon>
        <taxon>Actinomycetota</taxon>
        <taxon>Actinomycetes</taxon>
        <taxon>Mycobacteriales</taxon>
        <taxon>Mycobacteriaceae</taxon>
        <taxon>Mycobacterium</taxon>
    </lineage>
</organism>
<dbReference type="InterPro" id="IPR009057">
    <property type="entry name" value="Homeodomain-like_sf"/>
</dbReference>
<feature type="DNA-binding region" description="H-T-H motif" evidence="4">
    <location>
        <begin position="53"/>
        <end position="72"/>
    </location>
</feature>
<keyword evidence="3" id="KW-0804">Transcription</keyword>
<evidence type="ECO:0000256" key="5">
    <source>
        <dbReference type="SAM" id="MobiDB-lite"/>
    </source>
</evidence>
<feature type="domain" description="HTH tetR-type" evidence="6">
    <location>
        <begin position="29"/>
        <end position="90"/>
    </location>
</feature>
<dbReference type="AlphaFoldDB" id="A0A7D6E887"/>
<evidence type="ECO:0000256" key="4">
    <source>
        <dbReference type="PROSITE-ProRule" id="PRU00335"/>
    </source>
</evidence>
<keyword evidence="2 4" id="KW-0238">DNA-binding</keyword>
<sequence length="226" mass="25339">MTNSSAHSEGDEEPQHRRANTVRRRLKAPERRRVILVAARRAFSRTGDPNTTTISAIARAAKVSESVIYQHFVSKDELFFEAIVEPLRTAVATILDEAGQFNPILANDSDIPELTQRFWTTTITAMQEVFPLMGLVLFGETKRARAFYQGPFTEAVDELAAAWQRIYDEHAIDYTAREVVLACLGISIAVSLDKRYRAESDLATTIVALANITQRGFWPRLPTAVE</sequence>
<dbReference type="RefSeq" id="WP_180915959.1">
    <property type="nucleotide sequence ID" value="NZ_CP059165.1"/>
</dbReference>
<evidence type="ECO:0000259" key="6">
    <source>
        <dbReference type="PROSITE" id="PS50977"/>
    </source>
</evidence>
<dbReference type="EMBL" id="CP059165">
    <property type="protein sequence ID" value="QLL07385.1"/>
    <property type="molecule type" value="Genomic_DNA"/>
</dbReference>
<dbReference type="InterPro" id="IPR050109">
    <property type="entry name" value="HTH-type_TetR-like_transc_reg"/>
</dbReference>
<reference evidence="8" key="3">
    <citation type="submission" date="2023-07" db="EMBL/GenBank/DDBJ databases">
        <title>Description of Mycobacterium gordonae subsp. intergordonae subsp.nov. and Mycobacterium gordonae subsp. gordonae subsp. nov.</title>
        <authorList>
            <person name="Huang H."/>
        </authorList>
    </citation>
    <scope>NUCLEOTIDE SEQUENCE [LARGE SCALE GENOMIC DNA]</scope>
    <source>
        <strain evidence="8">24</strain>
    </source>
</reference>
<proteinExistence type="predicted"/>
<evidence type="ECO:0000256" key="3">
    <source>
        <dbReference type="ARBA" id="ARBA00023163"/>
    </source>
</evidence>
<keyword evidence="8" id="KW-1185">Reference proteome</keyword>
<protein>
    <submittedName>
        <fullName evidence="7">TetR/AcrR family transcriptional regulator</fullName>
    </submittedName>
</protein>
<dbReference type="SUPFAM" id="SSF46689">
    <property type="entry name" value="Homeodomain-like"/>
    <property type="match status" value="1"/>
</dbReference>
<dbReference type="PANTHER" id="PTHR30055">
    <property type="entry name" value="HTH-TYPE TRANSCRIPTIONAL REGULATOR RUTR"/>
    <property type="match status" value="1"/>
</dbReference>
<dbReference type="InterPro" id="IPR001647">
    <property type="entry name" value="HTH_TetR"/>
</dbReference>
<feature type="region of interest" description="Disordered" evidence="5">
    <location>
        <begin position="1"/>
        <end position="24"/>
    </location>
</feature>
<evidence type="ECO:0000256" key="2">
    <source>
        <dbReference type="ARBA" id="ARBA00023125"/>
    </source>
</evidence>
<dbReference type="PANTHER" id="PTHR30055:SF234">
    <property type="entry name" value="HTH-TYPE TRANSCRIPTIONAL REGULATOR BETI"/>
    <property type="match status" value="1"/>
</dbReference>
<reference evidence="8" key="1">
    <citation type="submission" date="2020-07" db="EMBL/GenBank/DDBJ databases">
        <title>Description of Mycobacterium gordonae subsp. intergordonae subsp.nov. and Mycobacterium gordonae subsp. gordonae subsp. nov.</title>
        <authorList>
            <person name="Yu X."/>
        </authorList>
    </citation>
    <scope>NUCLEOTIDE SEQUENCE [LARGE SCALE GENOMIC DNA]</scope>
    <source>
        <strain evidence="8">24</strain>
    </source>
</reference>
<reference evidence="7 8" key="2">
    <citation type="submission" date="2020-07" db="EMBL/GenBank/DDBJ databases">
        <authorList>
            <person name="Yu X."/>
        </authorList>
    </citation>
    <scope>NUCLEOTIDE SEQUENCE [LARGE SCALE GENOMIC DNA]</scope>
    <source>
        <strain evidence="8">24</strain>
    </source>
</reference>
<keyword evidence="1" id="KW-0805">Transcription regulation</keyword>
<dbReference type="KEGG" id="mgor:H0P51_27755"/>
<dbReference type="GO" id="GO:0003700">
    <property type="term" value="F:DNA-binding transcription factor activity"/>
    <property type="evidence" value="ECO:0007669"/>
    <property type="project" value="TreeGrafter"/>
</dbReference>
<dbReference type="Gene3D" id="1.10.357.10">
    <property type="entry name" value="Tetracycline Repressor, domain 2"/>
    <property type="match status" value="1"/>
</dbReference>
<name>A0A7D6E887_9MYCO</name>
<dbReference type="Proteomes" id="UP000510682">
    <property type="component" value="Chromosome"/>
</dbReference>
<gene>
    <name evidence="7" type="ORF">H0P51_27755</name>
</gene>